<protein>
    <recommendedName>
        <fullName evidence="4">R3H domain-containing protein</fullName>
    </recommendedName>
</protein>
<evidence type="ECO:0000256" key="1">
    <source>
        <dbReference type="SAM" id="MobiDB-lite"/>
    </source>
</evidence>
<feature type="compositionally biased region" description="Basic and acidic residues" evidence="1">
    <location>
        <begin position="202"/>
        <end position="226"/>
    </location>
</feature>
<gene>
    <name evidence="2" type="ORF">GPECTOR_33g627</name>
</gene>
<keyword evidence="3" id="KW-1185">Reference proteome</keyword>
<dbReference type="OrthoDB" id="5418203at2759"/>
<sequence>MAAADEEDSLRNKLQALDSGDPAYAATLNDLALLKLNQAREWAAGSEGRAAGSEDGGSWVDSGHDCRSYAEQNSGADDGALRESLGDCSHVLEVYGLTTATRSSHLEEFVEIFCSQEGRPLPLIKWIDDHHALIVCPDRAIARCLLQEDQGVFQLRPFAEASAGARAVAAAELLPPRERPKTTAAVAKRFLSHALGRSDLRDRAAEKDLAQQRKAAREARKEREQKIASAWDDD</sequence>
<dbReference type="InterPro" id="IPR039884">
    <property type="entry name" value="R3HC1/R3HCL"/>
</dbReference>
<dbReference type="PANTHER" id="PTHR21678:SF0">
    <property type="entry name" value="C3H1-TYPE DOMAIN-CONTAINING PROTEIN"/>
    <property type="match status" value="1"/>
</dbReference>
<proteinExistence type="predicted"/>
<dbReference type="PANTHER" id="PTHR21678">
    <property type="entry name" value="GROWTH INHIBITION AND DIFFERENTIATION RELATED PROTEIN 88"/>
    <property type="match status" value="1"/>
</dbReference>
<accession>A0A150GDS4</accession>
<name>A0A150GDS4_GONPE</name>
<dbReference type="Proteomes" id="UP000075714">
    <property type="component" value="Unassembled WGS sequence"/>
</dbReference>
<feature type="region of interest" description="Disordered" evidence="1">
    <location>
        <begin position="202"/>
        <end position="234"/>
    </location>
</feature>
<reference evidence="3" key="1">
    <citation type="journal article" date="2016" name="Nat. Commun.">
        <title>The Gonium pectorale genome demonstrates co-option of cell cycle regulation during the evolution of multicellularity.</title>
        <authorList>
            <person name="Hanschen E.R."/>
            <person name="Marriage T.N."/>
            <person name="Ferris P.J."/>
            <person name="Hamaji T."/>
            <person name="Toyoda A."/>
            <person name="Fujiyama A."/>
            <person name="Neme R."/>
            <person name="Noguchi H."/>
            <person name="Minakuchi Y."/>
            <person name="Suzuki M."/>
            <person name="Kawai-Toyooka H."/>
            <person name="Smith D.R."/>
            <person name="Sparks H."/>
            <person name="Anderson J."/>
            <person name="Bakaric R."/>
            <person name="Luria V."/>
            <person name="Karger A."/>
            <person name="Kirschner M.W."/>
            <person name="Durand P.M."/>
            <person name="Michod R.E."/>
            <person name="Nozaki H."/>
            <person name="Olson B.J."/>
        </authorList>
    </citation>
    <scope>NUCLEOTIDE SEQUENCE [LARGE SCALE GENOMIC DNA]</scope>
    <source>
        <strain evidence="3">NIES-2863</strain>
    </source>
</reference>
<evidence type="ECO:0000313" key="2">
    <source>
        <dbReference type="EMBL" id="KXZ47745.1"/>
    </source>
</evidence>
<evidence type="ECO:0008006" key="4">
    <source>
        <dbReference type="Google" id="ProtNLM"/>
    </source>
</evidence>
<dbReference type="EMBL" id="LSYV01000034">
    <property type="protein sequence ID" value="KXZ47745.1"/>
    <property type="molecule type" value="Genomic_DNA"/>
</dbReference>
<dbReference type="AlphaFoldDB" id="A0A150GDS4"/>
<organism evidence="2 3">
    <name type="scientific">Gonium pectorale</name>
    <name type="common">Green alga</name>
    <dbReference type="NCBI Taxonomy" id="33097"/>
    <lineage>
        <taxon>Eukaryota</taxon>
        <taxon>Viridiplantae</taxon>
        <taxon>Chlorophyta</taxon>
        <taxon>core chlorophytes</taxon>
        <taxon>Chlorophyceae</taxon>
        <taxon>CS clade</taxon>
        <taxon>Chlamydomonadales</taxon>
        <taxon>Volvocaceae</taxon>
        <taxon>Gonium</taxon>
    </lineage>
</organism>
<evidence type="ECO:0000313" key="3">
    <source>
        <dbReference type="Proteomes" id="UP000075714"/>
    </source>
</evidence>
<comment type="caution">
    <text evidence="2">The sequence shown here is derived from an EMBL/GenBank/DDBJ whole genome shotgun (WGS) entry which is preliminary data.</text>
</comment>